<dbReference type="RefSeq" id="XP_029760737.1">
    <property type="nucleotide sequence ID" value="XM_029899439.1"/>
</dbReference>
<name>A0A074XGA8_AURPU</name>
<feature type="compositionally biased region" description="Basic residues" evidence="1">
    <location>
        <begin position="50"/>
        <end position="67"/>
    </location>
</feature>
<evidence type="ECO:0000256" key="1">
    <source>
        <dbReference type="SAM" id="MobiDB-lite"/>
    </source>
</evidence>
<keyword evidence="3" id="KW-1185">Reference proteome</keyword>
<organism evidence="2 3">
    <name type="scientific">Aureobasidium pullulans EXF-150</name>
    <dbReference type="NCBI Taxonomy" id="1043002"/>
    <lineage>
        <taxon>Eukaryota</taxon>
        <taxon>Fungi</taxon>
        <taxon>Dikarya</taxon>
        <taxon>Ascomycota</taxon>
        <taxon>Pezizomycotina</taxon>
        <taxon>Dothideomycetes</taxon>
        <taxon>Dothideomycetidae</taxon>
        <taxon>Dothideales</taxon>
        <taxon>Saccotheciaceae</taxon>
        <taxon>Aureobasidium</taxon>
    </lineage>
</organism>
<dbReference type="GeneID" id="40741745"/>
<protein>
    <submittedName>
        <fullName evidence="2">Uncharacterized protein</fullName>
    </submittedName>
</protein>
<proteinExistence type="predicted"/>
<dbReference type="HOGENOM" id="CLU_1586152_0_0_1"/>
<accession>A0A074XGA8</accession>
<feature type="compositionally biased region" description="Polar residues" evidence="1">
    <location>
        <begin position="36"/>
        <end position="45"/>
    </location>
</feature>
<feature type="region of interest" description="Disordered" evidence="1">
    <location>
        <begin position="1"/>
        <end position="88"/>
    </location>
</feature>
<dbReference type="AlphaFoldDB" id="A0A074XGA8"/>
<evidence type="ECO:0000313" key="3">
    <source>
        <dbReference type="Proteomes" id="UP000030706"/>
    </source>
</evidence>
<sequence length="168" mass="19096">MHPLAFKLNPLPPISMAKVRKTRASKATELSEDPIESSTQISTQMPPTPPKKKPIGRRKGERPRAVVKRSPVEVEIKKEESTQEPPPYNRYQAFASQQMTDQDERMIDLLSSFDKIFGTDWLKDWTLFNRAGILDCESIDDDGFARLGLIKGVREGSLFEGFVKGRLY</sequence>
<gene>
    <name evidence="2" type="ORF">M438DRAFT_215837</name>
</gene>
<reference evidence="2 3" key="1">
    <citation type="journal article" date="2014" name="BMC Genomics">
        <title>Genome sequencing of four Aureobasidium pullulans varieties: biotechnological potential, stress tolerance, and description of new species.</title>
        <authorList>
            <person name="Gostin Ar C."/>
            <person name="Ohm R.A."/>
            <person name="Kogej T."/>
            <person name="Sonjak S."/>
            <person name="Turk M."/>
            <person name="Zajc J."/>
            <person name="Zalar P."/>
            <person name="Grube M."/>
            <person name="Sun H."/>
            <person name="Han J."/>
            <person name="Sharma A."/>
            <person name="Chiniquy J."/>
            <person name="Ngan C.Y."/>
            <person name="Lipzen A."/>
            <person name="Barry K."/>
            <person name="Grigoriev I.V."/>
            <person name="Gunde-Cimerman N."/>
        </authorList>
    </citation>
    <scope>NUCLEOTIDE SEQUENCE [LARGE SCALE GENOMIC DNA]</scope>
    <source>
        <strain evidence="2 3">EXF-150</strain>
    </source>
</reference>
<feature type="compositionally biased region" description="Basic and acidic residues" evidence="1">
    <location>
        <begin position="70"/>
        <end position="81"/>
    </location>
</feature>
<dbReference type="Proteomes" id="UP000030706">
    <property type="component" value="Unassembled WGS sequence"/>
</dbReference>
<evidence type="ECO:0000313" key="2">
    <source>
        <dbReference type="EMBL" id="KEQ84550.1"/>
    </source>
</evidence>
<dbReference type="EMBL" id="KL584982">
    <property type="protein sequence ID" value="KEQ84550.1"/>
    <property type="molecule type" value="Genomic_DNA"/>
</dbReference>